<dbReference type="InterPro" id="IPR027267">
    <property type="entry name" value="AH/BAR_dom_sf"/>
</dbReference>
<evidence type="ECO:0000313" key="3">
    <source>
        <dbReference type="Proteomes" id="UP001182556"/>
    </source>
</evidence>
<evidence type="ECO:0000313" key="2">
    <source>
        <dbReference type="EMBL" id="KAK1927329.1"/>
    </source>
</evidence>
<dbReference type="GO" id="GO:0036286">
    <property type="term" value="C:eisosome filament"/>
    <property type="evidence" value="ECO:0007669"/>
    <property type="project" value="TreeGrafter"/>
</dbReference>
<feature type="region of interest" description="Disordered" evidence="1">
    <location>
        <begin position="1"/>
        <end position="63"/>
    </location>
</feature>
<protein>
    <submittedName>
        <fullName evidence="2">Eisosome component PIL1-domain-containing protein</fullName>
    </submittedName>
</protein>
<feature type="region of interest" description="Disordered" evidence="1">
    <location>
        <begin position="441"/>
        <end position="484"/>
    </location>
</feature>
<feature type="region of interest" description="Disordered" evidence="1">
    <location>
        <begin position="520"/>
        <end position="709"/>
    </location>
</feature>
<organism evidence="2 3">
    <name type="scientific">Papiliotrema laurentii</name>
    <name type="common">Cryptococcus laurentii</name>
    <dbReference type="NCBI Taxonomy" id="5418"/>
    <lineage>
        <taxon>Eukaryota</taxon>
        <taxon>Fungi</taxon>
        <taxon>Dikarya</taxon>
        <taxon>Basidiomycota</taxon>
        <taxon>Agaricomycotina</taxon>
        <taxon>Tremellomycetes</taxon>
        <taxon>Tremellales</taxon>
        <taxon>Rhynchogastremaceae</taxon>
        <taxon>Papiliotrema</taxon>
    </lineage>
</organism>
<feature type="region of interest" description="Disordered" evidence="1">
    <location>
        <begin position="347"/>
        <end position="366"/>
    </location>
</feature>
<feature type="compositionally biased region" description="Gly residues" evidence="1">
    <location>
        <begin position="46"/>
        <end position="58"/>
    </location>
</feature>
<keyword evidence="3" id="KW-1185">Reference proteome</keyword>
<reference evidence="2" key="1">
    <citation type="submission" date="2023-02" db="EMBL/GenBank/DDBJ databases">
        <title>Identification and recombinant expression of a fungal hydrolase from Papiliotrema laurentii that hydrolyzes apple cutin and clears colloidal polyester polyurethane.</title>
        <authorList>
            <consortium name="DOE Joint Genome Institute"/>
            <person name="Roman V.A."/>
            <person name="Bojanowski C."/>
            <person name="Crable B.R."/>
            <person name="Wagner D.N."/>
            <person name="Hung C.S."/>
            <person name="Nadeau L.J."/>
            <person name="Schratz L."/>
            <person name="Haridas S."/>
            <person name="Pangilinan J."/>
            <person name="Lipzen A."/>
            <person name="Na H."/>
            <person name="Yan M."/>
            <person name="Ng V."/>
            <person name="Grigoriev I.V."/>
            <person name="Spatafora J.W."/>
            <person name="Barlow D."/>
            <person name="Biffinger J."/>
            <person name="Kelley-Loughnane N."/>
            <person name="Varaljay V.A."/>
            <person name="Crookes-Goodson W.J."/>
        </authorList>
    </citation>
    <scope>NUCLEOTIDE SEQUENCE</scope>
    <source>
        <strain evidence="2">5307AH</strain>
    </source>
</reference>
<name>A0AAD9FW26_PAPLA</name>
<accession>A0AAD9FW26</accession>
<dbReference type="Pfam" id="PF13805">
    <property type="entry name" value="Pil1"/>
    <property type="match status" value="1"/>
</dbReference>
<feature type="region of interest" description="Disordered" evidence="1">
    <location>
        <begin position="174"/>
        <end position="201"/>
    </location>
</feature>
<dbReference type="InterPro" id="IPR028245">
    <property type="entry name" value="PIL1/LSP1"/>
</dbReference>
<dbReference type="EMBL" id="JAODAN010000001">
    <property type="protein sequence ID" value="KAK1927329.1"/>
    <property type="molecule type" value="Genomic_DNA"/>
</dbReference>
<dbReference type="GO" id="GO:0008289">
    <property type="term" value="F:lipid binding"/>
    <property type="evidence" value="ECO:0007669"/>
    <property type="project" value="TreeGrafter"/>
</dbReference>
<dbReference type="Gene3D" id="1.20.1270.60">
    <property type="entry name" value="Arfaptin homology (AH) domain/BAR domain"/>
    <property type="match status" value="1"/>
</dbReference>
<proteinExistence type="predicted"/>
<feature type="compositionally biased region" description="Pro residues" evidence="1">
    <location>
        <begin position="562"/>
        <end position="592"/>
    </location>
</feature>
<feature type="compositionally biased region" description="Polar residues" evidence="1">
    <location>
        <begin position="628"/>
        <end position="638"/>
    </location>
</feature>
<dbReference type="GO" id="GO:0070941">
    <property type="term" value="P:eisosome assembly"/>
    <property type="evidence" value="ECO:0007669"/>
    <property type="project" value="TreeGrafter"/>
</dbReference>
<dbReference type="GO" id="GO:0006897">
    <property type="term" value="P:endocytosis"/>
    <property type="evidence" value="ECO:0007669"/>
    <property type="project" value="TreeGrafter"/>
</dbReference>
<dbReference type="PANTHER" id="PTHR31962">
    <property type="entry name" value="SPHINGOLIPID LONG CHAIN BASE-RESPONSIVE PROTEIN PIL1"/>
    <property type="match status" value="1"/>
</dbReference>
<dbReference type="Proteomes" id="UP001182556">
    <property type="component" value="Unassembled WGS sequence"/>
</dbReference>
<feature type="compositionally biased region" description="Pro residues" evidence="1">
    <location>
        <begin position="313"/>
        <end position="322"/>
    </location>
</feature>
<gene>
    <name evidence="2" type="ORF">DB88DRAFT_537291</name>
</gene>
<comment type="caution">
    <text evidence="2">The sequence shown here is derived from an EMBL/GenBank/DDBJ whole genome shotgun (WGS) entry which is preliminary data.</text>
</comment>
<feature type="region of interest" description="Disordered" evidence="1">
    <location>
        <begin position="311"/>
        <end position="332"/>
    </location>
</feature>
<dbReference type="PANTHER" id="PTHR31962:SF6">
    <property type="entry name" value="EISOSOME COMPONENT PIL1-DOMAIN-CONTAINING PROTEIN"/>
    <property type="match status" value="1"/>
</dbReference>
<dbReference type="GO" id="GO:0005886">
    <property type="term" value="C:plasma membrane"/>
    <property type="evidence" value="ECO:0007669"/>
    <property type="project" value="TreeGrafter"/>
</dbReference>
<dbReference type="AlphaFoldDB" id="A0AAD9FW26"/>
<evidence type="ECO:0000256" key="1">
    <source>
        <dbReference type="SAM" id="MobiDB-lite"/>
    </source>
</evidence>
<sequence>MTLRNTSGKFSLPSFGRKSSGVQDPDSPVRANGNYHDDPNSPTHGSGFGHSNGGGSGSGNAFDGLGRKLGKSIAHQSLLPGLGNRDLRALQDIISSEKGVLQATEKLGAETQKAAGALPPFGAQEGPDLQDVLTHSSTLLNQLGTALNVFVDHSVNLRGCFKRIREREEELDELRRRRRATGSKAETAEKKLAKMGPENKSLPSQTELLERLRAEMRQMDTEIVSEESKIGDFKRQQIKEALSYKFGGLEELGEKMCIIGELGKLLLEEIPLEETPPGYGRAPYLGYGRTESAVNEATKCLATVKFVAGSANPKPPGLPPHNPSERLTTPQLPNSQHVSAAEEFAHYPGGTDAASPAATKGKARDYGLDESNPYGGVAYGQGQSHLYDDFGGTRGNGNEHHVVFQGPTDDAIHGGYGQNGEGGEYDYEYEQQKQLDAEERAWKETPSHLPQSHDSTALAHPAPIGEHSGAVSGSDDANGLNAPWQPLNVKRDRAATPVSLHDGAVPRLEAPDLGERITTQQSDEFHPPGHLDLPPPPAIGGFSNNGPGTPSEREGFYTPTEGPTPEPVLPAQVPPPPPPPPAPIPVPSPALPPTAAQSYTSAPGSGKISAAAFRRGPKHRGSTDPEETASNYGQSPVSATGGPRRLPLPPGAGGYGSPETPLEGGFEVPPNAAAYQEKMVGDDAYADASGHENPPPQYHAEQSAGESLR</sequence>